<dbReference type="SUPFAM" id="SSF46785">
    <property type="entry name" value="Winged helix' DNA-binding domain"/>
    <property type="match status" value="1"/>
</dbReference>
<dbReference type="AlphaFoldDB" id="A0A9Q4FTB0"/>
<evidence type="ECO:0000313" key="3">
    <source>
        <dbReference type="EMBL" id="MCP8888112.1"/>
    </source>
</evidence>
<dbReference type="InterPro" id="IPR005471">
    <property type="entry name" value="Tscrpt_reg_IclR_N"/>
</dbReference>
<dbReference type="InterPro" id="IPR043129">
    <property type="entry name" value="ATPase_NBD"/>
</dbReference>
<dbReference type="EMBL" id="JAMWDU010000004">
    <property type="protein sequence ID" value="MCP8888112.1"/>
    <property type="molecule type" value="Genomic_DNA"/>
</dbReference>
<dbReference type="PANTHER" id="PTHR18964">
    <property type="entry name" value="ROK (REPRESSOR, ORF, KINASE) FAMILY"/>
    <property type="match status" value="1"/>
</dbReference>
<dbReference type="RefSeq" id="WP_254676149.1">
    <property type="nucleotide sequence ID" value="NZ_JAMWDU010000004.1"/>
</dbReference>
<organism evidence="3 4">
    <name type="scientific">Devosia ureilytica</name>
    <dbReference type="NCBI Taxonomy" id="2952754"/>
    <lineage>
        <taxon>Bacteria</taxon>
        <taxon>Pseudomonadati</taxon>
        <taxon>Pseudomonadota</taxon>
        <taxon>Alphaproteobacteria</taxon>
        <taxon>Hyphomicrobiales</taxon>
        <taxon>Devosiaceae</taxon>
        <taxon>Devosia</taxon>
    </lineage>
</organism>
<dbReference type="Gene3D" id="1.10.10.10">
    <property type="entry name" value="Winged helix-like DNA-binding domain superfamily/Winged helix DNA-binding domain"/>
    <property type="match status" value="1"/>
</dbReference>
<evidence type="ECO:0000313" key="4">
    <source>
        <dbReference type="Proteomes" id="UP001060275"/>
    </source>
</evidence>
<dbReference type="PANTHER" id="PTHR18964:SF149">
    <property type="entry name" value="BIFUNCTIONAL UDP-N-ACETYLGLUCOSAMINE 2-EPIMERASE_N-ACETYLMANNOSAMINE KINASE"/>
    <property type="match status" value="1"/>
</dbReference>
<dbReference type="InterPro" id="IPR036388">
    <property type="entry name" value="WH-like_DNA-bd_sf"/>
</dbReference>
<keyword evidence="4" id="KW-1185">Reference proteome</keyword>
<dbReference type="GO" id="GO:0003677">
    <property type="term" value="F:DNA binding"/>
    <property type="evidence" value="ECO:0007669"/>
    <property type="project" value="InterPro"/>
</dbReference>
<dbReference type="Gene3D" id="3.30.420.40">
    <property type="match status" value="2"/>
</dbReference>
<feature type="domain" description="HTH iclR-type" evidence="2">
    <location>
        <begin position="25"/>
        <end position="65"/>
    </location>
</feature>
<evidence type="ECO:0000259" key="2">
    <source>
        <dbReference type="Pfam" id="PF09339"/>
    </source>
</evidence>
<name>A0A9Q4FTB0_9HYPH</name>
<dbReference type="Pfam" id="PF09339">
    <property type="entry name" value="HTH_IclR"/>
    <property type="match status" value="1"/>
</dbReference>
<dbReference type="Proteomes" id="UP001060275">
    <property type="component" value="Unassembled WGS sequence"/>
</dbReference>
<sequence length="373" mass="39634">MSREVFEPGPGKLDATGILNVNMRAVLTAIASNPGGSAADVARATGLSGSTVFRLVSDLLVRELVLEGERIRGKRGQPGVSLSMNPEGALSAGCQVGFGDCYLFVRSLGGRVLAEQEFAIEQCSYQHVSVAVANAYKAVLAEIGGDQIKPIGLGIAVPADFDRLCQLVMGVHDDPWSEEAFRTQLERLLDVPISTYSTGSAGAWAELASTPPPRPADFLYLFVDRFIQSGFLLDGRLWTAPHSRHGSLGRTIISEAKAKLYDLVGGQAWMEESTNGGTSQTEVTERWARKAARALAIAVQGVSDTLELPLVVLDGTLPPDLMDALAEQLAVALPPICWASAPQVRRGSAGPHSPAKGAALRPLYTEFFAAEHG</sequence>
<proteinExistence type="inferred from homology"/>
<evidence type="ECO:0000256" key="1">
    <source>
        <dbReference type="ARBA" id="ARBA00006479"/>
    </source>
</evidence>
<comment type="caution">
    <text evidence="3">The sequence shown here is derived from an EMBL/GenBank/DDBJ whole genome shotgun (WGS) entry which is preliminary data.</text>
</comment>
<dbReference type="InterPro" id="IPR036390">
    <property type="entry name" value="WH_DNA-bd_sf"/>
</dbReference>
<protein>
    <submittedName>
        <fullName evidence="3">ROK family transcriptional regulator</fullName>
    </submittedName>
</protein>
<dbReference type="InterPro" id="IPR000600">
    <property type="entry name" value="ROK"/>
</dbReference>
<dbReference type="GO" id="GO:0006355">
    <property type="term" value="P:regulation of DNA-templated transcription"/>
    <property type="evidence" value="ECO:0007669"/>
    <property type="project" value="InterPro"/>
</dbReference>
<gene>
    <name evidence="3" type="ORF">NF348_13390</name>
</gene>
<comment type="similarity">
    <text evidence="1">Belongs to the ROK (NagC/XylR) family.</text>
</comment>
<reference evidence="3" key="1">
    <citation type="submission" date="2022-06" db="EMBL/GenBank/DDBJ databases">
        <title>Devosia sp. XJ19-45 genome assembly.</title>
        <authorList>
            <person name="Li B."/>
            <person name="Cai M."/>
            <person name="Nie G."/>
            <person name="Li W."/>
        </authorList>
    </citation>
    <scope>NUCLEOTIDE SEQUENCE</scope>
    <source>
        <strain evidence="3">XJ19-45</strain>
    </source>
</reference>
<dbReference type="SUPFAM" id="SSF53067">
    <property type="entry name" value="Actin-like ATPase domain"/>
    <property type="match status" value="1"/>
</dbReference>
<accession>A0A9Q4FTB0</accession>